<organism evidence="2 3">
    <name type="scientific">Parastrongyloides trichosuri</name>
    <name type="common">Possum-specific nematode worm</name>
    <dbReference type="NCBI Taxonomy" id="131310"/>
    <lineage>
        <taxon>Eukaryota</taxon>
        <taxon>Metazoa</taxon>
        <taxon>Ecdysozoa</taxon>
        <taxon>Nematoda</taxon>
        <taxon>Chromadorea</taxon>
        <taxon>Rhabditida</taxon>
        <taxon>Tylenchina</taxon>
        <taxon>Panagrolaimomorpha</taxon>
        <taxon>Strongyloidoidea</taxon>
        <taxon>Strongyloididae</taxon>
        <taxon>Parastrongyloides</taxon>
    </lineage>
</organism>
<sequence>MHSYNQTVITLRFLLCMIALVGVISGNEYGGLSEVDGIEFPTTIKRYRPSGARELFGKRSADIDSKTYFFGRQNRRGRELFGKRSGLETDFWSLPDDQNIKGFYAKRTRARELLGKRSGMSYENLKSSNNIYGNEKRRARELLGKRSYSQPIEGNLEYFEPTEDFILLKPQYEDILEVKRGRTRELFGR</sequence>
<dbReference type="WBParaSite" id="PTRK_0000207800.1">
    <property type="protein sequence ID" value="PTRK_0000207800.1"/>
    <property type="gene ID" value="PTRK_0000207800"/>
</dbReference>
<evidence type="ECO:0000313" key="3">
    <source>
        <dbReference type="WBParaSite" id="PTRK_0000207800.1"/>
    </source>
</evidence>
<name>A0A0N4Z513_PARTI</name>
<dbReference type="Proteomes" id="UP000038045">
    <property type="component" value="Unplaced"/>
</dbReference>
<accession>A0A0N4Z513</accession>
<reference evidence="3" key="1">
    <citation type="submission" date="2017-02" db="UniProtKB">
        <authorList>
            <consortium name="WormBaseParasite"/>
        </authorList>
    </citation>
    <scope>IDENTIFICATION</scope>
</reference>
<feature type="signal peptide" evidence="1">
    <location>
        <begin position="1"/>
        <end position="26"/>
    </location>
</feature>
<proteinExistence type="predicted"/>
<evidence type="ECO:0000313" key="2">
    <source>
        <dbReference type="Proteomes" id="UP000038045"/>
    </source>
</evidence>
<keyword evidence="1" id="KW-0732">Signal</keyword>
<dbReference type="AlphaFoldDB" id="A0A0N4Z513"/>
<feature type="chain" id="PRO_5005891094" evidence="1">
    <location>
        <begin position="27"/>
        <end position="189"/>
    </location>
</feature>
<keyword evidence="2" id="KW-1185">Reference proteome</keyword>
<evidence type="ECO:0000256" key="1">
    <source>
        <dbReference type="SAM" id="SignalP"/>
    </source>
</evidence>
<protein>
    <submittedName>
        <fullName evidence="3">FMRFamide-related neuropeptides-like</fullName>
    </submittedName>
</protein>